<evidence type="ECO:0000313" key="1">
    <source>
        <dbReference type="EMBL" id="KAL1590992.1"/>
    </source>
</evidence>
<reference evidence="1 2" key="1">
    <citation type="journal article" date="2020" name="Microbiol. Resour. Announc.">
        <title>Draft Genome Sequence of a Cladosporium Species Isolated from the Mesophotic Ascidian Didemnum maculosum.</title>
        <authorList>
            <person name="Gioti A."/>
            <person name="Siaperas R."/>
            <person name="Nikolaivits E."/>
            <person name="Le Goff G."/>
            <person name="Ouazzani J."/>
            <person name="Kotoulas G."/>
            <person name="Topakas E."/>
        </authorList>
    </citation>
    <scope>NUCLEOTIDE SEQUENCE [LARGE SCALE GENOMIC DNA]</scope>
    <source>
        <strain evidence="1 2">TM138-S3</strain>
    </source>
</reference>
<dbReference type="GeneID" id="96001717"/>
<gene>
    <name evidence="1" type="ORF">WHR41_00273</name>
</gene>
<dbReference type="Proteomes" id="UP000803884">
    <property type="component" value="Unassembled WGS sequence"/>
</dbReference>
<sequence>MFGSKSNVFVSLSPRYDYDQEGGRRCMRPHHVWMLTVETPKYSFPGTQQRDPNPTHYSVVWNEYIGHYELMPVSPTNLGIIGSILIQRHAPASPERLFQKLKAGMKAHNASFPTELEDSDGSEDWVMNALQALQDDATIQEFNIDLFMTFSKAYLARRMDGEGPARIAYSRLHKDHSQKQRSNFWVSYPQRSCNYEGNVYGGLM</sequence>
<name>A0AB34L4V2_9PEZI</name>
<proteinExistence type="predicted"/>
<protein>
    <submittedName>
        <fullName evidence="1">Uncharacterized protein</fullName>
    </submittedName>
</protein>
<comment type="caution">
    <text evidence="1">The sequence shown here is derived from an EMBL/GenBank/DDBJ whole genome shotgun (WGS) entry which is preliminary data.</text>
</comment>
<dbReference type="AlphaFoldDB" id="A0AB34L4V2"/>
<dbReference type="EMBL" id="JAAQHG020000001">
    <property type="protein sequence ID" value="KAL1590992.1"/>
    <property type="molecule type" value="Genomic_DNA"/>
</dbReference>
<organism evidence="1 2">
    <name type="scientific">Cladosporium halotolerans</name>
    <dbReference type="NCBI Taxonomy" id="1052096"/>
    <lineage>
        <taxon>Eukaryota</taxon>
        <taxon>Fungi</taxon>
        <taxon>Dikarya</taxon>
        <taxon>Ascomycota</taxon>
        <taxon>Pezizomycotina</taxon>
        <taxon>Dothideomycetes</taxon>
        <taxon>Dothideomycetidae</taxon>
        <taxon>Cladosporiales</taxon>
        <taxon>Cladosporiaceae</taxon>
        <taxon>Cladosporium</taxon>
    </lineage>
</organism>
<evidence type="ECO:0000313" key="2">
    <source>
        <dbReference type="Proteomes" id="UP000803884"/>
    </source>
</evidence>
<accession>A0AB34L4V2</accession>
<keyword evidence="2" id="KW-1185">Reference proteome</keyword>
<dbReference type="RefSeq" id="XP_069234097.1">
    <property type="nucleotide sequence ID" value="XM_069368879.1"/>
</dbReference>